<evidence type="ECO:0000256" key="2">
    <source>
        <dbReference type="ARBA" id="ARBA00022840"/>
    </source>
</evidence>
<keyword evidence="2 3" id="KW-0067">ATP-binding</keyword>
<comment type="caution">
    <text evidence="6">The sequence shown here is derived from an EMBL/GenBank/DDBJ whole genome shotgun (WGS) entry which is preliminary data.</text>
</comment>
<keyword evidence="6" id="KW-0808">Transferase</keyword>
<dbReference type="PROSITE" id="PS00107">
    <property type="entry name" value="PROTEIN_KINASE_ATP"/>
    <property type="match status" value="1"/>
</dbReference>
<accession>A0ABP0HN34</accession>
<evidence type="ECO:0000259" key="5">
    <source>
        <dbReference type="PROSITE" id="PS50011"/>
    </source>
</evidence>
<keyword evidence="1 3" id="KW-0547">Nucleotide-binding</keyword>
<dbReference type="EMBL" id="CAXAMM010001347">
    <property type="protein sequence ID" value="CAK8991636.1"/>
    <property type="molecule type" value="Genomic_DNA"/>
</dbReference>
<gene>
    <name evidence="6" type="ORF">SCF082_LOCUS2743</name>
</gene>
<protein>
    <submittedName>
        <fullName evidence="6">Calcium/calmodulin-dependent protein kinase type 1 (CaM kinase I) (CaM-KI) (CaM kinase I alpha) (CaMKI-alpha)</fullName>
    </submittedName>
</protein>
<evidence type="ECO:0000256" key="3">
    <source>
        <dbReference type="PROSITE-ProRule" id="PRU10141"/>
    </source>
</evidence>
<dbReference type="Gene3D" id="3.30.200.20">
    <property type="entry name" value="Phosphorylase Kinase, domain 1"/>
    <property type="match status" value="1"/>
</dbReference>
<dbReference type="InterPro" id="IPR008271">
    <property type="entry name" value="Ser/Thr_kinase_AS"/>
</dbReference>
<comment type="similarity">
    <text evidence="4">Belongs to the protein kinase superfamily.</text>
</comment>
<keyword evidence="4" id="KW-0723">Serine/threonine-protein kinase</keyword>
<reference evidence="6 7" key="1">
    <citation type="submission" date="2024-02" db="EMBL/GenBank/DDBJ databases">
        <authorList>
            <person name="Chen Y."/>
            <person name="Shah S."/>
            <person name="Dougan E. K."/>
            <person name="Thang M."/>
            <person name="Chan C."/>
        </authorList>
    </citation>
    <scope>NUCLEOTIDE SEQUENCE [LARGE SCALE GENOMIC DNA]</scope>
</reference>
<organism evidence="6 7">
    <name type="scientific">Durusdinium trenchii</name>
    <dbReference type="NCBI Taxonomy" id="1381693"/>
    <lineage>
        <taxon>Eukaryota</taxon>
        <taxon>Sar</taxon>
        <taxon>Alveolata</taxon>
        <taxon>Dinophyceae</taxon>
        <taxon>Suessiales</taxon>
        <taxon>Symbiodiniaceae</taxon>
        <taxon>Durusdinium</taxon>
    </lineage>
</organism>
<dbReference type="InterPro" id="IPR000719">
    <property type="entry name" value="Prot_kinase_dom"/>
</dbReference>
<name>A0ABP0HN34_9DINO</name>
<sequence length="345" mass="38547">MRRSVKSIRSFFKSLNSGSGGDDLEGHDTEFERRFKIGDKLGQGAFASVYVCIDKDSGEESAVKTINKAAFKSESDYAATMNEIKILEGLDHPNVINLKGWIEGETKIYVVTDLAKGGELFDRIVQKEFYSERDAAIVVQKVAEALLYLHENGIVHRDLKPENILLMDDSDDAELKLADFGFAKAVDTSSETALLTSCGTPAYVAPEILTGKPYSLQVDMWSLGVLTYILLVGYPPFFSENQRDLLRMVKKGAYSFDPQYWDPISDSAKDLISNLLVMDPAKRLSAKEVLEHEWIAQSLDKDITPALEQLKHYQSRRRLKKGINAVVALNKLRNIGSSDVRDLAK</sequence>
<dbReference type="PANTHER" id="PTHR24347">
    <property type="entry name" value="SERINE/THREONINE-PROTEIN KINASE"/>
    <property type="match status" value="1"/>
</dbReference>
<keyword evidence="6" id="KW-0418">Kinase</keyword>
<evidence type="ECO:0000256" key="1">
    <source>
        <dbReference type="ARBA" id="ARBA00022741"/>
    </source>
</evidence>
<feature type="binding site" evidence="3">
    <location>
        <position position="72"/>
    </location>
    <ligand>
        <name>ATP</name>
        <dbReference type="ChEBI" id="CHEBI:30616"/>
    </ligand>
</feature>
<dbReference type="GO" id="GO:0016301">
    <property type="term" value="F:kinase activity"/>
    <property type="evidence" value="ECO:0007669"/>
    <property type="project" value="UniProtKB-KW"/>
</dbReference>
<keyword evidence="7" id="KW-1185">Reference proteome</keyword>
<dbReference type="Pfam" id="PF00069">
    <property type="entry name" value="Pkinase"/>
    <property type="match status" value="1"/>
</dbReference>
<evidence type="ECO:0000313" key="6">
    <source>
        <dbReference type="EMBL" id="CAK8991636.1"/>
    </source>
</evidence>
<feature type="domain" description="Protein kinase" evidence="5">
    <location>
        <begin position="35"/>
        <end position="295"/>
    </location>
</feature>
<evidence type="ECO:0000256" key="4">
    <source>
        <dbReference type="RuleBase" id="RU000304"/>
    </source>
</evidence>
<dbReference type="InterPro" id="IPR011009">
    <property type="entry name" value="Kinase-like_dom_sf"/>
</dbReference>
<dbReference type="Gene3D" id="1.10.510.10">
    <property type="entry name" value="Transferase(Phosphotransferase) domain 1"/>
    <property type="match status" value="1"/>
</dbReference>
<dbReference type="PROSITE" id="PS00108">
    <property type="entry name" value="PROTEIN_KINASE_ST"/>
    <property type="match status" value="1"/>
</dbReference>
<evidence type="ECO:0000313" key="7">
    <source>
        <dbReference type="Proteomes" id="UP001642464"/>
    </source>
</evidence>
<dbReference type="PROSITE" id="PS50011">
    <property type="entry name" value="PROTEIN_KINASE_DOM"/>
    <property type="match status" value="1"/>
</dbReference>
<dbReference type="CDD" id="cd05117">
    <property type="entry name" value="STKc_CAMK"/>
    <property type="match status" value="1"/>
</dbReference>
<dbReference type="SMART" id="SM00220">
    <property type="entry name" value="S_TKc"/>
    <property type="match status" value="1"/>
</dbReference>
<proteinExistence type="inferred from homology"/>
<dbReference type="Proteomes" id="UP001642464">
    <property type="component" value="Unassembled WGS sequence"/>
</dbReference>
<dbReference type="SUPFAM" id="SSF56112">
    <property type="entry name" value="Protein kinase-like (PK-like)"/>
    <property type="match status" value="1"/>
</dbReference>
<dbReference type="InterPro" id="IPR017441">
    <property type="entry name" value="Protein_kinase_ATP_BS"/>
</dbReference>